<feature type="compositionally biased region" description="Polar residues" evidence="2">
    <location>
        <begin position="817"/>
        <end position="827"/>
    </location>
</feature>
<dbReference type="EMBL" id="FO082269">
    <property type="protein sequence ID" value="CCO18172.1"/>
    <property type="molecule type" value="Genomic_DNA"/>
</dbReference>
<dbReference type="PANTHER" id="PTHR22916">
    <property type="entry name" value="GLYCOSYLTRANSFERASE"/>
    <property type="match status" value="1"/>
</dbReference>
<accession>K8EJ03</accession>
<dbReference type="InterPro" id="IPR001173">
    <property type="entry name" value="Glyco_trans_2-like"/>
</dbReference>
<dbReference type="RefSeq" id="XP_007510639.1">
    <property type="nucleotide sequence ID" value="XM_007510577.1"/>
</dbReference>
<keyword evidence="1" id="KW-0328">Glycosyltransferase</keyword>
<gene>
    <name evidence="6" type="ordered locus">Bathy10g01090</name>
</gene>
<dbReference type="PANTHER" id="PTHR22916:SF3">
    <property type="entry name" value="UDP-GLCNAC:BETAGAL BETA-1,3-N-ACETYLGLUCOSAMINYLTRANSFERASE-LIKE PROTEIN 1"/>
    <property type="match status" value="1"/>
</dbReference>
<evidence type="ECO:0000313" key="7">
    <source>
        <dbReference type="Proteomes" id="UP000198341"/>
    </source>
</evidence>
<dbReference type="OrthoDB" id="17040at2759"/>
<dbReference type="KEGG" id="bpg:Bathy10g01090"/>
<dbReference type="Pfam" id="PF00535">
    <property type="entry name" value="Glycos_transf_2"/>
    <property type="match status" value="1"/>
</dbReference>
<feature type="domain" description="Glycosyltransferase subfamily 4-like N-terminal" evidence="5">
    <location>
        <begin position="98"/>
        <end position="265"/>
    </location>
</feature>
<evidence type="ECO:0000256" key="2">
    <source>
        <dbReference type="SAM" id="MobiDB-lite"/>
    </source>
</evidence>
<evidence type="ECO:0000313" key="6">
    <source>
        <dbReference type="EMBL" id="CCO18172.1"/>
    </source>
</evidence>
<organism evidence="6 7">
    <name type="scientific">Bathycoccus prasinos</name>
    <dbReference type="NCBI Taxonomy" id="41875"/>
    <lineage>
        <taxon>Eukaryota</taxon>
        <taxon>Viridiplantae</taxon>
        <taxon>Chlorophyta</taxon>
        <taxon>Mamiellophyceae</taxon>
        <taxon>Mamiellales</taxon>
        <taxon>Bathycoccaceae</taxon>
        <taxon>Bathycoccus</taxon>
    </lineage>
</organism>
<reference evidence="6 7" key="1">
    <citation type="submission" date="2011-10" db="EMBL/GenBank/DDBJ databases">
        <authorList>
            <person name="Genoscope - CEA"/>
        </authorList>
    </citation>
    <scope>NUCLEOTIDE SEQUENCE [LARGE SCALE GENOMIC DNA]</scope>
    <source>
        <strain evidence="6 7">RCC 1105</strain>
    </source>
</reference>
<protein>
    <submittedName>
        <fullName evidence="6">Glycosyl transferase family 2</fullName>
    </submittedName>
</protein>
<evidence type="ECO:0000259" key="5">
    <source>
        <dbReference type="Pfam" id="PF13439"/>
    </source>
</evidence>
<dbReference type="Pfam" id="PF00534">
    <property type="entry name" value="Glycos_transf_1"/>
    <property type="match status" value="1"/>
</dbReference>
<dbReference type="SUPFAM" id="SSF53756">
    <property type="entry name" value="UDP-Glycosyltransferase/glycogen phosphorylase"/>
    <property type="match status" value="1"/>
</dbReference>
<dbReference type="GO" id="GO:0016758">
    <property type="term" value="F:hexosyltransferase activity"/>
    <property type="evidence" value="ECO:0007669"/>
    <property type="project" value="UniProtKB-ARBA"/>
</dbReference>
<dbReference type="CDD" id="cd00761">
    <property type="entry name" value="Glyco_tranf_GTA_type"/>
    <property type="match status" value="1"/>
</dbReference>
<dbReference type="Gene3D" id="3.40.50.2000">
    <property type="entry name" value="Glycogen Phosphorylase B"/>
    <property type="match status" value="2"/>
</dbReference>
<dbReference type="CDD" id="cd03801">
    <property type="entry name" value="GT4_PimA-like"/>
    <property type="match status" value="1"/>
</dbReference>
<keyword evidence="7" id="KW-1185">Reference proteome</keyword>
<dbReference type="Proteomes" id="UP000198341">
    <property type="component" value="Chromosome 10"/>
</dbReference>
<feature type="compositionally biased region" description="Low complexity" evidence="2">
    <location>
        <begin position="293"/>
        <end position="302"/>
    </location>
</feature>
<dbReference type="GeneID" id="19013186"/>
<feature type="region of interest" description="Disordered" evidence="2">
    <location>
        <begin position="816"/>
        <end position="836"/>
    </location>
</feature>
<dbReference type="InterPro" id="IPR001296">
    <property type="entry name" value="Glyco_trans_1"/>
</dbReference>
<evidence type="ECO:0000259" key="3">
    <source>
        <dbReference type="Pfam" id="PF00534"/>
    </source>
</evidence>
<evidence type="ECO:0000256" key="1">
    <source>
        <dbReference type="ARBA" id="ARBA00022676"/>
    </source>
</evidence>
<dbReference type="eggNOG" id="ENOG502RZ8Y">
    <property type="taxonomic scope" value="Eukaryota"/>
</dbReference>
<dbReference type="SUPFAM" id="SSF53448">
    <property type="entry name" value="Nucleotide-diphospho-sugar transferases"/>
    <property type="match status" value="1"/>
</dbReference>
<feature type="compositionally biased region" description="Acidic residues" evidence="2">
    <location>
        <begin position="303"/>
        <end position="316"/>
    </location>
</feature>
<dbReference type="InterPro" id="IPR028098">
    <property type="entry name" value="Glyco_trans_4-like_N"/>
</dbReference>
<dbReference type="Pfam" id="PF13439">
    <property type="entry name" value="Glyco_transf_4"/>
    <property type="match status" value="1"/>
</dbReference>
<keyword evidence="6" id="KW-0808">Transferase</keyword>
<dbReference type="AlphaFoldDB" id="K8EJ03"/>
<feature type="domain" description="Glycosyl transferase family 1" evidence="3">
    <location>
        <begin position="324"/>
        <end position="475"/>
    </location>
</feature>
<feature type="region of interest" description="Disordered" evidence="2">
    <location>
        <begin position="279"/>
        <end position="318"/>
    </location>
</feature>
<dbReference type="InterPro" id="IPR029044">
    <property type="entry name" value="Nucleotide-diphossugar_trans"/>
</dbReference>
<dbReference type="Gene3D" id="3.90.550.10">
    <property type="entry name" value="Spore Coat Polysaccharide Biosynthesis Protein SpsA, Chain A"/>
    <property type="match status" value="1"/>
</dbReference>
<feature type="domain" description="Glycosyltransferase 2-like" evidence="4">
    <location>
        <begin position="564"/>
        <end position="698"/>
    </location>
</feature>
<proteinExistence type="predicted"/>
<name>K8EJ03_9CHLO</name>
<evidence type="ECO:0000259" key="4">
    <source>
        <dbReference type="Pfam" id="PF00535"/>
    </source>
</evidence>
<sequence>MRKSAFLPLFFPYFLLVFFVVFFIVFSSTRTTIPVVSAEDKEPSSSESSPKFSTGFPDISVAKHASNENERLAKLTNGRKKLNVVLVTCEFDGPTNNGGIGTQFTALAKLYAKNGNFVTVVFTEGERSQNKPFSHWEKFYREEHDIELVGLYRPNKNYIGRHLLESHEVYKYLKTHEHVFDVAHFHDYRGAAYYSLLAKTQGLFLRNLLIVVQTHGNNKWAKVVGNNEVLGDVGELEMDFMERRAVKLADYVVSPSRYLLEWMRRESWAENTNGEAIVHPNLLPEESRKGRNSMSSDSISDNDYSDDDDRSAEEVEDEKRRSAVMVDELVFFGRFETRKGVVEFCDAVDILLKNETMASMISKITFLGRAASVLGQNGHEYVRERAKKWTNMPWRIETRFGSKEAKAYLKSPAANRKGNKRKLAVLPSLIENSPYAVYECAELGIPFLASDVGGTRDLLREEDRAMSLIGYSEEDTYHEKMAMTGELLANRIREVLEKGALSARPRYDAAENDEKWLRWTTHVVVEYKSKRGGLNFASNYRDDDNSVVFLKDTNIEAKDLPFVSIVMTHYDRPRLCKVAIQSVIDQDYPHEKFEFILVDDKSPSHEAQLFLDSLEADFRKRNWKIVRNKENVYLGGARNVGFKHAKGKYVMFMDDDNYAKPHELRTFVVAMENGNADVLTSLVQFFWSHDNPLKAREIVDDEPSYLFLGGDAETGAFKNCFGDANCCVRATSFEKIGGYTEDKQIGFEDWEMYANASMRGFQVDIVPESVYYYRFSQGSMQRTTDYLINRKRSLRPYLRTLPKAMHSNLLKAAFPKASNNKNKQNIGKPSGMMAQGDARFHGVDEDTLIREGERQRREQEENFGHVEL</sequence>